<evidence type="ECO:0000256" key="1">
    <source>
        <dbReference type="ARBA" id="ARBA00004651"/>
    </source>
</evidence>
<feature type="transmembrane region" description="Helical" evidence="6">
    <location>
        <begin position="15"/>
        <end position="42"/>
    </location>
</feature>
<keyword evidence="2" id="KW-1003">Cell membrane</keyword>
<keyword evidence="3 6" id="KW-0812">Transmembrane</keyword>
<dbReference type="Pfam" id="PF06081">
    <property type="entry name" value="ArAE_1"/>
    <property type="match status" value="1"/>
</dbReference>
<evidence type="ECO:0000256" key="4">
    <source>
        <dbReference type="ARBA" id="ARBA00022989"/>
    </source>
</evidence>
<sequence length="295" mass="33487">MRIPKLGMRTIKTGIAVFFCMLLGKFVAENLFFSAVACIISVQDTVKGSLKSGFNRVAGTILGGIIGFLFALIKPGDPFLCSIGIIITIYICNLLKANTIVVGCVTFLAIHLGVGTSDPVYYSIHRVLDTSVGVVFGVVVNYVLARPNYFDNTLDKFKMIENMTLEWVKNRIVDKEEKDASEIKEVIRRLESIYSKYLDEVDYSLSQANVDILEKTINTCREIYFHMQSICLLEDKLYLKEETYNCLKDTFGVEKLDWTIDEEKSPVFNYHLMKILCEIEFLNKLNTSITLEEDL</sequence>
<evidence type="ECO:0000256" key="5">
    <source>
        <dbReference type="ARBA" id="ARBA00023136"/>
    </source>
</evidence>
<evidence type="ECO:0000256" key="2">
    <source>
        <dbReference type="ARBA" id="ARBA00022475"/>
    </source>
</evidence>
<keyword evidence="8" id="KW-1185">Reference proteome</keyword>
<feature type="transmembrane region" description="Helical" evidence="6">
    <location>
        <begin position="85"/>
        <end position="112"/>
    </location>
</feature>
<reference evidence="7 8" key="1">
    <citation type="submission" date="2021-03" db="EMBL/GenBank/DDBJ databases">
        <title>Genomic Encyclopedia of Type Strains, Phase IV (KMG-IV): sequencing the most valuable type-strain genomes for metagenomic binning, comparative biology and taxonomic classification.</title>
        <authorList>
            <person name="Goeker M."/>
        </authorList>
    </citation>
    <scope>NUCLEOTIDE SEQUENCE [LARGE SCALE GENOMIC DNA]</scope>
    <source>
        <strain evidence="7 8">DSM 1289</strain>
    </source>
</reference>
<accession>A0ABS4EAK0</accession>
<dbReference type="EMBL" id="JAGGJX010000002">
    <property type="protein sequence ID" value="MBP1854973.1"/>
    <property type="molecule type" value="Genomic_DNA"/>
</dbReference>
<feature type="transmembrane region" description="Helical" evidence="6">
    <location>
        <begin position="124"/>
        <end position="144"/>
    </location>
</feature>
<evidence type="ECO:0000256" key="6">
    <source>
        <dbReference type="SAM" id="Phobius"/>
    </source>
</evidence>
<gene>
    <name evidence="7" type="ORF">J2Z43_001366</name>
</gene>
<keyword evidence="4 6" id="KW-1133">Transmembrane helix</keyword>
<dbReference type="PANTHER" id="PTHR30509">
    <property type="entry name" value="P-HYDROXYBENZOIC ACID EFFLUX PUMP SUBUNIT-RELATED"/>
    <property type="match status" value="1"/>
</dbReference>
<comment type="caution">
    <text evidence="7">The sequence shown here is derived from an EMBL/GenBank/DDBJ whole genome shotgun (WGS) entry which is preliminary data.</text>
</comment>
<protein>
    <submittedName>
        <fullName evidence="7">Uncharacterized membrane protein YgaE (UPF0421/DUF939 family)</fullName>
    </submittedName>
</protein>
<dbReference type="RefSeq" id="WP_209456469.1">
    <property type="nucleotide sequence ID" value="NZ_BAAACS010000002.1"/>
</dbReference>
<name>A0ABS4EAK0_9FIRM</name>
<organism evidence="7 8">
    <name type="scientific">Metaclostridioides mangenotii</name>
    <dbReference type="NCBI Taxonomy" id="1540"/>
    <lineage>
        <taxon>Bacteria</taxon>
        <taxon>Bacillati</taxon>
        <taxon>Bacillota</taxon>
        <taxon>Clostridia</taxon>
        <taxon>Peptostreptococcales</taxon>
        <taxon>Peptostreptococcaceae</taxon>
        <taxon>Metaclostridioides</taxon>
    </lineage>
</organism>
<keyword evidence="5 6" id="KW-0472">Membrane</keyword>
<dbReference type="Proteomes" id="UP000767291">
    <property type="component" value="Unassembled WGS sequence"/>
</dbReference>
<evidence type="ECO:0000313" key="8">
    <source>
        <dbReference type="Proteomes" id="UP000767291"/>
    </source>
</evidence>
<evidence type="ECO:0000313" key="7">
    <source>
        <dbReference type="EMBL" id="MBP1854973.1"/>
    </source>
</evidence>
<evidence type="ECO:0000256" key="3">
    <source>
        <dbReference type="ARBA" id="ARBA00022692"/>
    </source>
</evidence>
<comment type="subcellular location">
    <subcellularLocation>
        <location evidence="1">Cell membrane</location>
        <topology evidence="1">Multi-pass membrane protein</topology>
    </subcellularLocation>
</comment>
<dbReference type="PANTHER" id="PTHR30509:SF9">
    <property type="entry name" value="MULTIDRUG RESISTANCE PROTEIN MDTO"/>
    <property type="match status" value="1"/>
</dbReference>
<feature type="transmembrane region" description="Helical" evidence="6">
    <location>
        <begin position="54"/>
        <end position="73"/>
    </location>
</feature>
<proteinExistence type="predicted"/>
<dbReference type="InterPro" id="IPR010343">
    <property type="entry name" value="ArAE_1"/>
</dbReference>